<proteinExistence type="predicted"/>
<keyword evidence="2" id="KW-1185">Reference proteome</keyword>
<name>A0AAV6U865_9ARAC</name>
<evidence type="ECO:0008006" key="3">
    <source>
        <dbReference type="Google" id="ProtNLM"/>
    </source>
</evidence>
<sequence>MLESSVMTMTQPQLLVPQVLMALVPQTRAQALPQLMHHKILNCLERCVLFPKPWFLWWARSGGVDSYRANEYFAR</sequence>
<organism evidence="1 2">
    <name type="scientific">Oedothorax gibbosus</name>
    <dbReference type="NCBI Taxonomy" id="931172"/>
    <lineage>
        <taxon>Eukaryota</taxon>
        <taxon>Metazoa</taxon>
        <taxon>Ecdysozoa</taxon>
        <taxon>Arthropoda</taxon>
        <taxon>Chelicerata</taxon>
        <taxon>Arachnida</taxon>
        <taxon>Araneae</taxon>
        <taxon>Araneomorphae</taxon>
        <taxon>Entelegynae</taxon>
        <taxon>Araneoidea</taxon>
        <taxon>Linyphiidae</taxon>
        <taxon>Erigoninae</taxon>
        <taxon>Oedothorax</taxon>
    </lineage>
</organism>
<evidence type="ECO:0000313" key="1">
    <source>
        <dbReference type="EMBL" id="KAG8179816.1"/>
    </source>
</evidence>
<evidence type="ECO:0000313" key="2">
    <source>
        <dbReference type="Proteomes" id="UP000827092"/>
    </source>
</evidence>
<accession>A0AAV6U865</accession>
<dbReference type="Proteomes" id="UP000827092">
    <property type="component" value="Unassembled WGS sequence"/>
</dbReference>
<comment type="caution">
    <text evidence="1">The sequence shown here is derived from an EMBL/GenBank/DDBJ whole genome shotgun (WGS) entry which is preliminary data.</text>
</comment>
<protein>
    <recommendedName>
        <fullName evidence="3">Secreted protein</fullName>
    </recommendedName>
</protein>
<gene>
    <name evidence="1" type="ORF">JTE90_025983</name>
</gene>
<reference evidence="1 2" key="1">
    <citation type="journal article" date="2022" name="Nat. Ecol. Evol.">
        <title>A masculinizing supergene underlies an exaggerated male reproductive morph in a spider.</title>
        <authorList>
            <person name="Hendrickx F."/>
            <person name="De Corte Z."/>
            <person name="Sonet G."/>
            <person name="Van Belleghem S.M."/>
            <person name="Kostlbacher S."/>
            <person name="Vangestel C."/>
        </authorList>
    </citation>
    <scope>NUCLEOTIDE SEQUENCE [LARGE SCALE GENOMIC DNA]</scope>
    <source>
        <strain evidence="1">W744_W776</strain>
    </source>
</reference>
<dbReference type="EMBL" id="JAFNEN010000601">
    <property type="protein sequence ID" value="KAG8179816.1"/>
    <property type="molecule type" value="Genomic_DNA"/>
</dbReference>
<dbReference type="AlphaFoldDB" id="A0AAV6U865"/>